<evidence type="ECO:0000256" key="6">
    <source>
        <dbReference type="SAM" id="Phobius"/>
    </source>
</evidence>
<feature type="transmembrane region" description="Helical" evidence="6">
    <location>
        <begin position="30"/>
        <end position="50"/>
    </location>
</feature>
<evidence type="ECO:0000313" key="8">
    <source>
        <dbReference type="Proteomes" id="UP000005808"/>
    </source>
</evidence>
<dbReference type="CDD" id="cd13956">
    <property type="entry name" value="PT_UbiA"/>
    <property type="match status" value="1"/>
</dbReference>
<comment type="caution">
    <text evidence="7">The sequence shown here is derived from an EMBL/GenBank/DDBJ whole genome shotgun (WGS) entry which is preliminary data.</text>
</comment>
<evidence type="ECO:0000256" key="1">
    <source>
        <dbReference type="ARBA" id="ARBA00004141"/>
    </source>
</evidence>
<feature type="transmembrane region" description="Helical" evidence="6">
    <location>
        <begin position="303"/>
        <end position="333"/>
    </location>
</feature>
<feature type="transmembrane region" description="Helical" evidence="6">
    <location>
        <begin position="184"/>
        <end position="204"/>
    </location>
</feature>
<keyword evidence="5 6" id="KW-0472">Membrane</keyword>
<dbReference type="Pfam" id="PF01040">
    <property type="entry name" value="UbiA"/>
    <property type="match status" value="1"/>
</dbReference>
<dbReference type="OrthoDB" id="8559716at2"/>
<feature type="transmembrane region" description="Helical" evidence="6">
    <location>
        <begin position="101"/>
        <end position="119"/>
    </location>
</feature>
<dbReference type="Proteomes" id="UP000005808">
    <property type="component" value="Unassembled WGS sequence"/>
</dbReference>
<gene>
    <name evidence="7" type="ORF">OR16_36605</name>
</gene>
<dbReference type="InterPro" id="IPR050475">
    <property type="entry name" value="Prenyltransferase_related"/>
</dbReference>
<evidence type="ECO:0000256" key="5">
    <source>
        <dbReference type="ARBA" id="ARBA00023136"/>
    </source>
</evidence>
<dbReference type="GO" id="GO:0016765">
    <property type="term" value="F:transferase activity, transferring alkyl or aryl (other than methyl) groups"/>
    <property type="evidence" value="ECO:0007669"/>
    <property type="project" value="InterPro"/>
</dbReference>
<keyword evidence="7" id="KW-0808">Transferase</keyword>
<feature type="transmembrane region" description="Helical" evidence="6">
    <location>
        <begin position="155"/>
        <end position="178"/>
    </location>
</feature>
<feature type="transmembrane region" description="Helical" evidence="6">
    <location>
        <begin position="125"/>
        <end position="143"/>
    </location>
</feature>
<proteinExistence type="predicted"/>
<evidence type="ECO:0000256" key="4">
    <source>
        <dbReference type="ARBA" id="ARBA00022989"/>
    </source>
</evidence>
<keyword evidence="2" id="KW-1003">Cell membrane</keyword>
<name>H1SG20_9BURK</name>
<dbReference type="EMBL" id="AHJE01000121">
    <property type="protein sequence ID" value="EHP38506.1"/>
    <property type="molecule type" value="Genomic_DNA"/>
</dbReference>
<protein>
    <submittedName>
        <fullName evidence="7">UbiA prenyltransferase</fullName>
    </submittedName>
</protein>
<dbReference type="PANTHER" id="PTHR42723">
    <property type="entry name" value="CHLOROPHYLL SYNTHASE"/>
    <property type="match status" value="1"/>
</dbReference>
<dbReference type="RefSeq" id="WP_006163285.1">
    <property type="nucleotide sequence ID" value="NZ_AHJE01000121.1"/>
</dbReference>
<keyword evidence="3 6" id="KW-0812">Transmembrane</keyword>
<feature type="transmembrane region" description="Helical" evidence="6">
    <location>
        <begin position="244"/>
        <end position="268"/>
    </location>
</feature>
<dbReference type="InterPro" id="IPR000537">
    <property type="entry name" value="UbiA_prenyltransferase"/>
</dbReference>
<dbReference type="Gene3D" id="1.10.357.140">
    <property type="entry name" value="UbiA prenyltransferase"/>
    <property type="match status" value="1"/>
</dbReference>
<accession>H1SG20</accession>
<feature type="transmembrane region" description="Helical" evidence="6">
    <location>
        <begin position="56"/>
        <end position="80"/>
    </location>
</feature>
<sequence>MPSTKRTRHVSPLLCGIQTIKELIRFDHWWYSKMPPLLAVGYLCILQFGLGPGQSAVLLPSLFFSIACVAAYGHVINDIFDIESDRRAGKPNAIERLRPGQRGLICAALVGLGYLPALAVSYSPWGYLLLALNYLWPTIYSVPGIRLKERGLAGVLCDAAGAHLTPTLLVLAVLSHRIAMSGHLMVFSAAALIWSSTLGIKGILNHQIADRENDRASGTVTLATRAAPGQIERFLPRYNLFVELPVNAAFVFIVSRVCPLAVLGLSIYCLVEALKYRLGFQFALNSDPRNTRASFPFVNDFFYYLWLPLSVALQLALTGPVWALVPLVLLALFRRTALLQIRDLSAVARVSRSHIGHRCAQFRLKRQMHPGEPNGS</sequence>
<evidence type="ECO:0000256" key="2">
    <source>
        <dbReference type="ARBA" id="ARBA00022475"/>
    </source>
</evidence>
<evidence type="ECO:0000313" key="7">
    <source>
        <dbReference type="EMBL" id="EHP38506.1"/>
    </source>
</evidence>
<evidence type="ECO:0000256" key="3">
    <source>
        <dbReference type="ARBA" id="ARBA00022692"/>
    </source>
</evidence>
<dbReference type="GO" id="GO:0016020">
    <property type="term" value="C:membrane"/>
    <property type="evidence" value="ECO:0007669"/>
    <property type="project" value="UniProtKB-SubCell"/>
</dbReference>
<comment type="subcellular location">
    <subcellularLocation>
        <location evidence="1">Membrane</location>
        <topology evidence="1">Multi-pass membrane protein</topology>
    </subcellularLocation>
</comment>
<dbReference type="AlphaFoldDB" id="H1SG20"/>
<keyword evidence="4 6" id="KW-1133">Transmembrane helix</keyword>
<organism evidence="7 8">
    <name type="scientific">Cupriavidus basilensis OR16</name>
    <dbReference type="NCBI Taxonomy" id="1127483"/>
    <lineage>
        <taxon>Bacteria</taxon>
        <taxon>Pseudomonadati</taxon>
        <taxon>Pseudomonadota</taxon>
        <taxon>Betaproteobacteria</taxon>
        <taxon>Burkholderiales</taxon>
        <taxon>Burkholderiaceae</taxon>
        <taxon>Cupriavidus</taxon>
    </lineage>
</organism>
<reference evidence="7 8" key="1">
    <citation type="journal article" date="2012" name="J. Bacteriol.">
        <title>De Novo Genome Project of Cupriavidus basilensis OR16.</title>
        <authorList>
            <person name="Cserhati M."/>
            <person name="Kriszt B."/>
            <person name="Szoboszlay S."/>
            <person name="Toth A."/>
            <person name="Szabo I."/>
            <person name="Tancsics A."/>
            <person name="Nagy I."/>
            <person name="Horvath B."/>
            <person name="Nagy I."/>
            <person name="Kukolya J."/>
        </authorList>
    </citation>
    <scope>NUCLEOTIDE SEQUENCE [LARGE SCALE GENOMIC DNA]</scope>
    <source>
        <strain evidence="7 8">OR16</strain>
    </source>
</reference>
<dbReference type="InterPro" id="IPR044878">
    <property type="entry name" value="UbiA_sf"/>
</dbReference>
<dbReference type="PANTHER" id="PTHR42723:SF1">
    <property type="entry name" value="CHLOROPHYLL SYNTHASE, CHLOROPLASTIC"/>
    <property type="match status" value="1"/>
</dbReference>